<dbReference type="Proteomes" id="UP001307849">
    <property type="component" value="Unassembled WGS sequence"/>
</dbReference>
<dbReference type="InterPro" id="IPR012344">
    <property type="entry name" value="Matrix_HIV/RSV_N"/>
</dbReference>
<evidence type="ECO:0000259" key="1">
    <source>
        <dbReference type="Pfam" id="PF12770"/>
    </source>
</evidence>
<dbReference type="Pfam" id="PF12770">
    <property type="entry name" value="CHAT"/>
    <property type="match status" value="1"/>
</dbReference>
<name>A0AAN8RJC4_9PEZI</name>
<accession>A0AAN8RJC4</accession>
<protein>
    <recommendedName>
        <fullName evidence="1">CHAT domain-containing protein</fullName>
    </recommendedName>
</protein>
<reference evidence="2 3" key="1">
    <citation type="submission" date="2019-10" db="EMBL/GenBank/DDBJ databases">
        <authorList>
            <person name="Palmer J.M."/>
        </authorList>
    </citation>
    <scope>NUCLEOTIDE SEQUENCE [LARGE SCALE GENOMIC DNA]</scope>
    <source>
        <strain evidence="2 3">TWF506</strain>
    </source>
</reference>
<gene>
    <name evidence="2" type="ORF">TWF506_003080</name>
</gene>
<dbReference type="EMBL" id="JAVHJM010000011">
    <property type="protein sequence ID" value="KAK6502499.1"/>
    <property type="molecule type" value="Genomic_DNA"/>
</dbReference>
<evidence type="ECO:0000313" key="2">
    <source>
        <dbReference type="EMBL" id="KAK6502499.1"/>
    </source>
</evidence>
<dbReference type="Gene3D" id="1.10.150.90">
    <property type="entry name" value="Immunodeficiency lentiviruses, gag gene matrix protein p17"/>
    <property type="match status" value="1"/>
</dbReference>
<keyword evidence="3" id="KW-1185">Reference proteome</keyword>
<dbReference type="InterPro" id="IPR024983">
    <property type="entry name" value="CHAT_dom"/>
</dbReference>
<evidence type="ECO:0000313" key="3">
    <source>
        <dbReference type="Proteomes" id="UP001307849"/>
    </source>
</evidence>
<comment type="caution">
    <text evidence="2">The sequence shown here is derived from an EMBL/GenBank/DDBJ whole genome shotgun (WGS) entry which is preliminary data.</text>
</comment>
<proteinExistence type="predicted"/>
<organism evidence="2 3">
    <name type="scientific">Arthrobotrys conoides</name>
    <dbReference type="NCBI Taxonomy" id="74498"/>
    <lineage>
        <taxon>Eukaryota</taxon>
        <taxon>Fungi</taxon>
        <taxon>Dikarya</taxon>
        <taxon>Ascomycota</taxon>
        <taxon>Pezizomycotina</taxon>
        <taxon>Orbiliomycetes</taxon>
        <taxon>Orbiliales</taxon>
        <taxon>Orbiliaceae</taxon>
        <taxon>Arthrobotrys</taxon>
    </lineage>
</organism>
<feature type="domain" description="CHAT" evidence="1">
    <location>
        <begin position="480"/>
        <end position="651"/>
    </location>
</feature>
<sequence length="665" mass="74978">MEPFNISAEMTSLLDNLGEELPAFVGLQQETLENGPANDEQIELYIYSCFLAFKNMKSMEHLEQAIRQAERWTTGIGTDHSDRLRRLQILDFLSAWMIQLEFVSELGTKEFGQAMRSQRVDRRQKVAIELFKKYEKTGILGTLNEGVDVMLQSIDLVGEHITPGMLSNFGVMLGTRFDRTGFMDDLNRAVEAADMAVTATPQDHPDRAACLNNLGNRLGTRFHRTDSTDDLNRVVEVADMVVAATFQGHPDQAAACILASQRDWEASSLLLEQAVALLPVVSPRSLDHTDKQSMLAEFSGLASMAAAISLEAGRDAYHTLRLLELGRGVIASLLMDMREDISSLRERHPNLASEFISLRDALDSPVQRNPSIPTDNTSSSWVLQTKMRHEYDRKFSELIATIRAQPGFDNFLLPPTEIKLKDAAYSGPVVTINISPYHCDAFIVEHHRIQALKLPGLKLEDVQKHAQNLRSSSLVAIVSTLEWLWNVVCSPILDALDFKNFVSDNNWPHIWWISTGLLSQFPLHAASYHEQKSTNTVLDRVISSYALSVKALMHGRQYHIHSSARSRVDQTLLVAIKETPDLPSNQILPFVERKVKLLKELYSSLQLEYVMPKLRKHNVLENLQEYKVFHFTGHGSSHPTKPSQSYLLLEDWKTNPLTVGNIRNC</sequence>
<dbReference type="AlphaFoldDB" id="A0AAN8RJC4"/>